<evidence type="ECO:0000313" key="2">
    <source>
        <dbReference type="EMBL" id="KAF1001569.1"/>
    </source>
</evidence>
<keyword evidence="3" id="KW-1185">Reference proteome</keyword>
<reference evidence="2" key="1">
    <citation type="submission" date="2020-01" db="EMBL/GenBank/DDBJ databases">
        <title>The Celery Genome Sequence Reveals Sequential Paleo-tetraploidization, Resistance Gene Elimination, Karyotype Evolution, and Functional Innovation in Apiales.</title>
        <authorList>
            <person name="Song X."/>
        </authorList>
    </citation>
    <scope>NUCLEOTIDE SEQUENCE</scope>
    <source>
        <tissue evidence="2">Leaf</tissue>
    </source>
</reference>
<dbReference type="EMBL" id="WRXP01003797">
    <property type="protein sequence ID" value="KAF1001569.1"/>
    <property type="molecule type" value="Genomic_DNA"/>
</dbReference>
<dbReference type="Proteomes" id="UP000593563">
    <property type="component" value="Unassembled WGS sequence"/>
</dbReference>
<dbReference type="AlphaFoldDB" id="A0A6L5B766"/>
<evidence type="ECO:0000313" key="3">
    <source>
        <dbReference type="Proteomes" id="UP000593563"/>
    </source>
</evidence>
<evidence type="ECO:0000256" key="1">
    <source>
        <dbReference type="SAM" id="MobiDB-lite"/>
    </source>
</evidence>
<feature type="region of interest" description="Disordered" evidence="1">
    <location>
        <begin position="30"/>
        <end position="49"/>
    </location>
</feature>
<name>A0A6L5B766_APIGR</name>
<proteinExistence type="predicted"/>
<gene>
    <name evidence="2" type="ORF">AG4045_030742</name>
</gene>
<accession>A0A6L5B766</accession>
<sequence>MTDHVIIFVFHRQKLDFLGTVVNFAMEAEKKESGAAEKSKTTSDVNEQDEAFKKCMQENKGDSSKCKPKIEAFESSLPFKPLFPLMLKSGSLTDV</sequence>
<protein>
    <submittedName>
        <fullName evidence="2">Uncharacterized protein</fullName>
    </submittedName>
</protein>
<comment type="caution">
    <text evidence="2">The sequence shown here is derived from an EMBL/GenBank/DDBJ whole genome shotgun (WGS) entry which is preliminary data.</text>
</comment>
<feature type="compositionally biased region" description="Basic and acidic residues" evidence="1">
    <location>
        <begin position="30"/>
        <end position="41"/>
    </location>
</feature>
<dbReference type="PANTHER" id="PTHR36856">
    <property type="entry name" value="OS07G0175200 PROTEIN"/>
    <property type="match status" value="1"/>
</dbReference>
<dbReference type="PANTHER" id="PTHR36856:SF2">
    <property type="match status" value="1"/>
</dbReference>
<organism evidence="2 3">
    <name type="scientific">Apium graveolens</name>
    <name type="common">Celery</name>
    <dbReference type="NCBI Taxonomy" id="4045"/>
    <lineage>
        <taxon>Eukaryota</taxon>
        <taxon>Viridiplantae</taxon>
        <taxon>Streptophyta</taxon>
        <taxon>Embryophyta</taxon>
        <taxon>Tracheophyta</taxon>
        <taxon>Spermatophyta</taxon>
        <taxon>Magnoliopsida</taxon>
        <taxon>eudicotyledons</taxon>
        <taxon>Gunneridae</taxon>
        <taxon>Pentapetalae</taxon>
        <taxon>asterids</taxon>
        <taxon>campanulids</taxon>
        <taxon>Apiales</taxon>
        <taxon>Apiaceae</taxon>
        <taxon>Apioideae</taxon>
        <taxon>apioid superclade</taxon>
        <taxon>Apieae</taxon>
        <taxon>Apium</taxon>
    </lineage>
</organism>